<evidence type="ECO:0000313" key="3">
    <source>
        <dbReference type="Proteomes" id="UP000299102"/>
    </source>
</evidence>
<gene>
    <name evidence="2" type="ORF">EVAR_9792_1</name>
</gene>
<feature type="compositionally biased region" description="Basic and acidic residues" evidence="1">
    <location>
        <begin position="1"/>
        <end position="21"/>
    </location>
</feature>
<accession>A0A4C1U664</accession>
<keyword evidence="3" id="KW-1185">Reference proteome</keyword>
<dbReference type="AlphaFoldDB" id="A0A4C1U664"/>
<dbReference type="Proteomes" id="UP000299102">
    <property type="component" value="Unassembled WGS sequence"/>
</dbReference>
<comment type="caution">
    <text evidence="2">The sequence shown here is derived from an EMBL/GenBank/DDBJ whole genome shotgun (WGS) entry which is preliminary data.</text>
</comment>
<protein>
    <submittedName>
        <fullName evidence="2">Uncharacterized protein</fullName>
    </submittedName>
</protein>
<organism evidence="2 3">
    <name type="scientific">Eumeta variegata</name>
    <name type="common">Bagworm moth</name>
    <name type="synonym">Eumeta japonica</name>
    <dbReference type="NCBI Taxonomy" id="151549"/>
    <lineage>
        <taxon>Eukaryota</taxon>
        <taxon>Metazoa</taxon>
        <taxon>Ecdysozoa</taxon>
        <taxon>Arthropoda</taxon>
        <taxon>Hexapoda</taxon>
        <taxon>Insecta</taxon>
        <taxon>Pterygota</taxon>
        <taxon>Neoptera</taxon>
        <taxon>Endopterygota</taxon>
        <taxon>Lepidoptera</taxon>
        <taxon>Glossata</taxon>
        <taxon>Ditrysia</taxon>
        <taxon>Tineoidea</taxon>
        <taxon>Psychidae</taxon>
        <taxon>Oiketicinae</taxon>
        <taxon>Eumeta</taxon>
    </lineage>
</organism>
<evidence type="ECO:0000256" key="1">
    <source>
        <dbReference type="SAM" id="MobiDB-lite"/>
    </source>
</evidence>
<sequence>MNWSRNENDRDEIAIKNRESGRSPPLMGSNCAHLREVTGLLPVSRFDGRNWLIEERWGEGVLKEITDCKSLPPRNRRRRDHLGAFDFLVFRGPASLNIRSGDECDCYECKMSSSRERTVIEGS</sequence>
<dbReference type="EMBL" id="BGZK01000130">
    <property type="protein sequence ID" value="GBP21607.1"/>
    <property type="molecule type" value="Genomic_DNA"/>
</dbReference>
<proteinExistence type="predicted"/>
<reference evidence="2 3" key="1">
    <citation type="journal article" date="2019" name="Commun. Biol.">
        <title>The bagworm genome reveals a unique fibroin gene that provides high tensile strength.</title>
        <authorList>
            <person name="Kono N."/>
            <person name="Nakamura H."/>
            <person name="Ohtoshi R."/>
            <person name="Tomita M."/>
            <person name="Numata K."/>
            <person name="Arakawa K."/>
        </authorList>
    </citation>
    <scope>NUCLEOTIDE SEQUENCE [LARGE SCALE GENOMIC DNA]</scope>
</reference>
<evidence type="ECO:0000313" key="2">
    <source>
        <dbReference type="EMBL" id="GBP21607.1"/>
    </source>
</evidence>
<name>A0A4C1U664_EUMVA</name>
<feature type="region of interest" description="Disordered" evidence="1">
    <location>
        <begin position="1"/>
        <end position="28"/>
    </location>
</feature>